<keyword evidence="7 10" id="KW-0472">Membrane</keyword>
<dbReference type="GO" id="GO:0005789">
    <property type="term" value="C:endoplasmic reticulum membrane"/>
    <property type="evidence" value="ECO:0007669"/>
    <property type="project" value="UniProtKB-SubCell"/>
</dbReference>
<comment type="similarity">
    <text evidence="3 10">Belongs to the RFT1 family.</text>
</comment>
<keyword evidence="4 10" id="KW-0812">Transmembrane</keyword>
<feature type="transmembrane region" description="Helical" evidence="10">
    <location>
        <begin position="338"/>
        <end position="360"/>
    </location>
</feature>
<keyword evidence="10" id="KW-0813">Transport</keyword>
<accession>A0AAJ0DCH9</accession>
<feature type="transmembrane region" description="Helical" evidence="10">
    <location>
        <begin position="42"/>
        <end position="60"/>
    </location>
</feature>
<evidence type="ECO:0000256" key="3">
    <source>
        <dbReference type="ARBA" id="ARBA00010288"/>
    </source>
</evidence>
<keyword evidence="5 10" id="KW-0256">Endoplasmic reticulum</keyword>
<dbReference type="PANTHER" id="PTHR13117:SF5">
    <property type="entry name" value="PROTEIN RFT1 HOMOLOG"/>
    <property type="match status" value="1"/>
</dbReference>
<evidence type="ECO:0000256" key="9">
    <source>
        <dbReference type="ARBA" id="ARBA00045912"/>
    </source>
</evidence>
<feature type="transmembrane region" description="Helical" evidence="10">
    <location>
        <begin position="411"/>
        <end position="427"/>
    </location>
</feature>
<comment type="caution">
    <text evidence="11">The sequence shown here is derived from an EMBL/GenBank/DDBJ whole genome shotgun (WGS) entry which is preliminary data.</text>
</comment>
<feature type="transmembrane region" description="Helical" evidence="10">
    <location>
        <begin position="439"/>
        <end position="461"/>
    </location>
</feature>
<feature type="transmembrane region" description="Helical" evidence="10">
    <location>
        <begin position="503"/>
        <end position="522"/>
    </location>
</feature>
<dbReference type="InterPro" id="IPR007594">
    <property type="entry name" value="RFT1"/>
</dbReference>
<dbReference type="PANTHER" id="PTHR13117">
    <property type="entry name" value="ENDOPLASMIC RETICULUM MULTISPAN TRANSMEMBRANE PROTEIN-RELATED"/>
    <property type="match status" value="1"/>
</dbReference>
<evidence type="ECO:0000256" key="8">
    <source>
        <dbReference type="ARBA" id="ARBA00044793"/>
    </source>
</evidence>
<evidence type="ECO:0000256" key="4">
    <source>
        <dbReference type="ARBA" id="ARBA00022692"/>
    </source>
</evidence>
<feature type="transmembrane region" description="Helical" evidence="10">
    <location>
        <begin position="81"/>
        <end position="102"/>
    </location>
</feature>
<protein>
    <recommendedName>
        <fullName evidence="8 10">Man(5)GlcNAc(2)-PP-dolichol translocation protein RFT1</fullName>
    </recommendedName>
</protein>
<dbReference type="Pfam" id="PF04506">
    <property type="entry name" value="Rft-1"/>
    <property type="match status" value="1"/>
</dbReference>
<proteinExistence type="inferred from homology"/>
<evidence type="ECO:0000313" key="12">
    <source>
        <dbReference type="Proteomes" id="UP001271007"/>
    </source>
</evidence>
<feature type="transmembrane region" description="Helical" evidence="10">
    <location>
        <begin position="176"/>
        <end position="199"/>
    </location>
</feature>
<name>A0AAJ0DCH9_9PEZI</name>
<sequence length="523" mass="56951">MPDNAVSASAKGATLLILLQIGSRAVTFALNQSLLRFLSPELLGISVLLELFKIGVQYFSRESLRVAAVRRSDGGVQAAVNLSYLAIIANIPLGFIFANWYLSSMGDYTAVPYFAEALRVNQLAAFVELLMEPAYTAVQQKMLYRARAAAEGSSVILKTLTVFALFIWADKKGIEIGVLPFAAGELVNSFTLTAVYWAWTVPVARSQNFSLFLQKIKSSCQIEYLFSFFSKPLLWLMGSLFFQTGIKWLLTEGDKLLIATLASLEDQGMYALSANYGGLIARMLFQPIENSSRNLFADLCAAPSEEETKANDATSSSNSKPKANNNLKTSLQILTTLLHIYALISLFAFTIGPTLTPLLLRLVAGSRWSDSGAGEVLGTYCYYIPFLAINGISEAFVAATASTKDLRNQSFWMGGNFVVFASSAWLFLNRWGMGAKGLVLANCTNMGLRVGFNLVFIRGFFGERRMTFDVAQILPNLYAVGAAAVVPSILARTQNASPLLQSYGMMGELVRVCGIGGVFALIV</sequence>
<comment type="pathway">
    <text evidence="2">Protein modification; protein glycosylation.</text>
</comment>
<comment type="function">
    <text evidence="9 10">Intramembrane glycolipid transporter that operates in the biosynthetic pathway of dolichol-linked oligosaccharides, the glycan precursors employed in protein asparagine (N)-glycosylation. The sequential addition of sugars to dolichol pyrophosphate produces dolichol-linked oligosaccharides containing fourteen sugars, including two GlcNAcs, nine mannoses and three glucoses. Once assembled, the oligosaccharide is transferred from the lipid to nascent proteins by oligosaccharyltransferases. The assembly of dolichol-linked oligosaccharides begins on the cytosolic side of the endoplasmic reticulum membrane and finishes in its lumen. RFT1 could mediate the translocation of the cytosolically oriented intermediate DolPP-GlcNAc2Man5, produced by ALG11, into the ER lumen where dolichol-linked oligosaccharides assembly continues. However, the intramembrane lipid transporter activity could not be confirmed in vitro.</text>
</comment>
<dbReference type="GO" id="GO:0006488">
    <property type="term" value="P:dolichol-linked oligosaccharide biosynthetic process"/>
    <property type="evidence" value="ECO:0007669"/>
    <property type="project" value="InterPro"/>
</dbReference>
<keyword evidence="6 10" id="KW-1133">Transmembrane helix</keyword>
<feature type="transmembrane region" description="Helical" evidence="10">
    <location>
        <begin position="233"/>
        <end position="250"/>
    </location>
</feature>
<comment type="subcellular location">
    <subcellularLocation>
        <location evidence="1 10">Endoplasmic reticulum membrane</location>
        <topology evidence="1 10">Multi-pass membrane protein</topology>
    </subcellularLocation>
</comment>
<evidence type="ECO:0000256" key="6">
    <source>
        <dbReference type="ARBA" id="ARBA00022989"/>
    </source>
</evidence>
<evidence type="ECO:0000313" key="11">
    <source>
        <dbReference type="EMBL" id="KAK3047493.1"/>
    </source>
</evidence>
<dbReference type="AlphaFoldDB" id="A0AAJ0DCH9"/>
<reference evidence="11" key="1">
    <citation type="submission" date="2023-04" db="EMBL/GenBank/DDBJ databases">
        <title>Black Yeasts Isolated from many extreme environments.</title>
        <authorList>
            <person name="Coleine C."/>
            <person name="Stajich J.E."/>
            <person name="Selbmann L."/>
        </authorList>
    </citation>
    <scope>NUCLEOTIDE SEQUENCE</scope>
    <source>
        <strain evidence="11">CCFEE 5312</strain>
    </source>
</reference>
<feature type="transmembrane region" description="Helical" evidence="10">
    <location>
        <begin position="473"/>
        <end position="491"/>
    </location>
</feature>
<keyword evidence="12" id="KW-1185">Reference proteome</keyword>
<evidence type="ECO:0000256" key="2">
    <source>
        <dbReference type="ARBA" id="ARBA00004922"/>
    </source>
</evidence>
<evidence type="ECO:0000256" key="1">
    <source>
        <dbReference type="ARBA" id="ARBA00004477"/>
    </source>
</evidence>
<feature type="transmembrane region" description="Helical" evidence="10">
    <location>
        <begin position="148"/>
        <end position="169"/>
    </location>
</feature>
<dbReference type="EMBL" id="JAWDJX010000061">
    <property type="protein sequence ID" value="KAK3047493.1"/>
    <property type="molecule type" value="Genomic_DNA"/>
</dbReference>
<dbReference type="GO" id="GO:0034203">
    <property type="term" value="P:glycolipid translocation"/>
    <property type="evidence" value="ECO:0007669"/>
    <property type="project" value="TreeGrafter"/>
</dbReference>
<evidence type="ECO:0000256" key="10">
    <source>
        <dbReference type="RuleBase" id="RU365067"/>
    </source>
</evidence>
<evidence type="ECO:0000256" key="5">
    <source>
        <dbReference type="ARBA" id="ARBA00022824"/>
    </source>
</evidence>
<feature type="transmembrane region" description="Helical" evidence="10">
    <location>
        <begin position="380"/>
        <end position="399"/>
    </location>
</feature>
<evidence type="ECO:0000256" key="7">
    <source>
        <dbReference type="ARBA" id="ARBA00023136"/>
    </source>
</evidence>
<gene>
    <name evidence="11" type="primary">RFT1</name>
    <name evidence="11" type="ORF">LTR09_011122</name>
</gene>
<dbReference type="Proteomes" id="UP001271007">
    <property type="component" value="Unassembled WGS sequence"/>
</dbReference>
<organism evidence="11 12">
    <name type="scientific">Extremus antarcticus</name>
    <dbReference type="NCBI Taxonomy" id="702011"/>
    <lineage>
        <taxon>Eukaryota</taxon>
        <taxon>Fungi</taxon>
        <taxon>Dikarya</taxon>
        <taxon>Ascomycota</taxon>
        <taxon>Pezizomycotina</taxon>
        <taxon>Dothideomycetes</taxon>
        <taxon>Dothideomycetidae</taxon>
        <taxon>Mycosphaerellales</taxon>
        <taxon>Extremaceae</taxon>
        <taxon>Extremus</taxon>
    </lineage>
</organism>